<protein>
    <recommendedName>
        <fullName evidence="5">SAF domain-containing protein</fullName>
    </recommendedName>
</protein>
<evidence type="ECO:0000256" key="1">
    <source>
        <dbReference type="SAM" id="MobiDB-lite"/>
    </source>
</evidence>
<evidence type="ECO:0008006" key="5">
    <source>
        <dbReference type="Google" id="ProtNLM"/>
    </source>
</evidence>
<keyword evidence="2" id="KW-1133">Transmembrane helix</keyword>
<keyword evidence="2" id="KW-0812">Transmembrane</keyword>
<comment type="caution">
    <text evidence="3">The sequence shown here is derived from an EMBL/GenBank/DDBJ whole genome shotgun (WGS) entry which is preliminary data.</text>
</comment>
<evidence type="ECO:0000313" key="3">
    <source>
        <dbReference type="EMBL" id="MFC5747048.1"/>
    </source>
</evidence>
<accession>A0ABW0ZXH2</accession>
<keyword evidence="4" id="KW-1185">Reference proteome</keyword>
<evidence type="ECO:0000313" key="4">
    <source>
        <dbReference type="Proteomes" id="UP001596074"/>
    </source>
</evidence>
<evidence type="ECO:0000256" key="2">
    <source>
        <dbReference type="SAM" id="Phobius"/>
    </source>
</evidence>
<feature type="transmembrane region" description="Helical" evidence="2">
    <location>
        <begin position="52"/>
        <end position="73"/>
    </location>
</feature>
<dbReference type="EMBL" id="JBHSON010000019">
    <property type="protein sequence ID" value="MFC5747048.1"/>
    <property type="molecule type" value="Genomic_DNA"/>
</dbReference>
<name>A0ABW0ZXH2_9ACTN</name>
<reference evidence="4" key="1">
    <citation type="journal article" date="2019" name="Int. J. Syst. Evol. Microbiol.">
        <title>The Global Catalogue of Microorganisms (GCM) 10K type strain sequencing project: providing services to taxonomists for standard genome sequencing and annotation.</title>
        <authorList>
            <consortium name="The Broad Institute Genomics Platform"/>
            <consortium name="The Broad Institute Genome Sequencing Center for Infectious Disease"/>
            <person name="Wu L."/>
            <person name="Ma J."/>
        </authorList>
    </citation>
    <scope>NUCLEOTIDE SEQUENCE [LARGE SCALE GENOMIC DNA]</scope>
    <source>
        <strain evidence="4">KCTC 42087</strain>
    </source>
</reference>
<gene>
    <name evidence="3" type="ORF">ACFPZN_15575</name>
</gene>
<feature type="compositionally biased region" description="Gly residues" evidence="1">
    <location>
        <begin position="22"/>
        <end position="38"/>
    </location>
</feature>
<sequence length="326" mass="31496">MGSPMKSNQSAVAGGIATSPAGGQGGDGLGRSGLGASGGQRLPVAPRERKPALAALAVLLILGGALTSAYLVMASGQRVSAIRVAQPVAAGQRIPLSALEEVQVSDTGADYYINWTERAAVARAYAAVPLVQGALLTNRMVSRTDDAAKGRVVLGLALKPGQFPSRGLETGKRVSLYAVGGGTGGGPRAGTVLSADAIVVGVSQGGDSGRLRGDQTTVDVAVPPNEAPAVTQAASAGSVAVALIPEGTRVTGGGQPQQPPPSTERPAQPEGSQSPPAGGGGQTPAQNGGGTTGGTGGANGGTTGAPRSAPNQGPGGGQAPNGTGGD</sequence>
<dbReference type="RefSeq" id="WP_378282668.1">
    <property type="nucleotide sequence ID" value="NZ_JBHSON010000019.1"/>
</dbReference>
<proteinExistence type="predicted"/>
<feature type="compositionally biased region" description="Gly residues" evidence="1">
    <location>
        <begin position="277"/>
        <end position="303"/>
    </location>
</feature>
<feature type="compositionally biased region" description="Polar residues" evidence="1">
    <location>
        <begin position="1"/>
        <end position="11"/>
    </location>
</feature>
<feature type="region of interest" description="Disordered" evidence="1">
    <location>
        <begin position="248"/>
        <end position="326"/>
    </location>
</feature>
<feature type="compositionally biased region" description="Gly residues" evidence="1">
    <location>
        <begin position="313"/>
        <end position="326"/>
    </location>
</feature>
<organism evidence="3 4">
    <name type="scientific">Actinomadura rugatobispora</name>
    <dbReference type="NCBI Taxonomy" id="1994"/>
    <lineage>
        <taxon>Bacteria</taxon>
        <taxon>Bacillati</taxon>
        <taxon>Actinomycetota</taxon>
        <taxon>Actinomycetes</taxon>
        <taxon>Streptosporangiales</taxon>
        <taxon>Thermomonosporaceae</taxon>
        <taxon>Actinomadura</taxon>
    </lineage>
</organism>
<dbReference type="Proteomes" id="UP001596074">
    <property type="component" value="Unassembled WGS sequence"/>
</dbReference>
<feature type="region of interest" description="Disordered" evidence="1">
    <location>
        <begin position="1"/>
        <end position="42"/>
    </location>
</feature>
<keyword evidence="2" id="KW-0472">Membrane</keyword>